<dbReference type="STRING" id="162209.IJ22_19470"/>
<keyword evidence="1" id="KW-0732">Signal</keyword>
<evidence type="ECO:0000313" key="3">
    <source>
        <dbReference type="EMBL" id="ALS22321.1"/>
    </source>
</evidence>
<dbReference type="Gene3D" id="3.30.457.10">
    <property type="entry name" value="Copper amine oxidase-like, N-terminal domain"/>
    <property type="match status" value="1"/>
</dbReference>
<feature type="domain" description="Copper amine oxidase-like N-terminal" evidence="2">
    <location>
        <begin position="18"/>
        <end position="80"/>
    </location>
</feature>
<evidence type="ECO:0000259" key="2">
    <source>
        <dbReference type="Pfam" id="PF07833"/>
    </source>
</evidence>
<feature type="chain" id="PRO_5006832651" evidence="1">
    <location>
        <begin position="23"/>
        <end position="242"/>
    </location>
</feature>
<dbReference type="Proteomes" id="UP000061660">
    <property type="component" value="Chromosome"/>
</dbReference>
<dbReference type="InterPro" id="IPR036770">
    <property type="entry name" value="Ankyrin_rpt-contain_sf"/>
</dbReference>
<dbReference type="AlphaFoldDB" id="A0A0U2UK55"/>
<dbReference type="InterPro" id="IPR002110">
    <property type="entry name" value="Ankyrin_rpt"/>
</dbReference>
<dbReference type="EMBL" id="CP013652">
    <property type="protein sequence ID" value="ALS22321.1"/>
    <property type="molecule type" value="Genomic_DNA"/>
</dbReference>
<dbReference type="Pfam" id="PF07833">
    <property type="entry name" value="Cu_amine_oxidN1"/>
    <property type="match status" value="1"/>
</dbReference>
<sequence length="242" mass="27156" precursor="true">MKKFIMGVLLGSALTFSVPVFANNGEVVATLTKFKVLLNGKFVELKNDIIVINGTSYVPLREVSNLFGHEVDFDGENGIIGIENDGQKHLEKLKNKNDSEVKLEDTKQLSDTSGQYIKDLQLKYSKDGKLDPELIKRAIEKKKLSVNAQDEDTGNSLLILAIIENNFPVYQVLKDNGVDAELPNKEGNTPLHFATLEKSSFYMGELLNHFNVKAKVKNNEGKMPIDLTQKNSAEYRKLRIRD</sequence>
<gene>
    <name evidence="3" type="ORF">IJ22_19470</name>
</gene>
<keyword evidence="4" id="KW-1185">Reference proteome</keyword>
<dbReference type="RefSeq" id="WP_062408624.1">
    <property type="nucleotide sequence ID" value="NZ_CP013652.1"/>
</dbReference>
<accession>A0A0U2UK55</accession>
<reference evidence="3 4" key="2">
    <citation type="journal article" date="2016" name="Genome Announc.">
        <title>Complete Genome Sequences of Two Interactive Moderate Thermophiles, Paenibacillus napthalenovorans 32O-Y and Paenibacillus sp. 32O-W.</title>
        <authorList>
            <person name="Butler R.R.III."/>
            <person name="Wang J."/>
            <person name="Stark B.C."/>
            <person name="Pombert J.F."/>
        </authorList>
    </citation>
    <scope>NUCLEOTIDE SEQUENCE [LARGE SCALE GENOMIC DNA]</scope>
    <source>
        <strain evidence="3 4">32O-Y</strain>
    </source>
</reference>
<evidence type="ECO:0000313" key="4">
    <source>
        <dbReference type="Proteomes" id="UP000061660"/>
    </source>
</evidence>
<dbReference type="OrthoDB" id="2625533at2"/>
<name>A0A0U2UK55_9BACL</name>
<dbReference type="SUPFAM" id="SSF48403">
    <property type="entry name" value="Ankyrin repeat"/>
    <property type="match status" value="1"/>
</dbReference>
<protein>
    <submittedName>
        <fullName evidence="3">Copper amine oxidase</fullName>
    </submittedName>
</protein>
<dbReference type="SUPFAM" id="SSF55383">
    <property type="entry name" value="Copper amine oxidase, domain N"/>
    <property type="match status" value="1"/>
</dbReference>
<evidence type="ECO:0000256" key="1">
    <source>
        <dbReference type="SAM" id="SignalP"/>
    </source>
</evidence>
<dbReference type="Pfam" id="PF12796">
    <property type="entry name" value="Ank_2"/>
    <property type="match status" value="1"/>
</dbReference>
<dbReference type="InterPro" id="IPR036582">
    <property type="entry name" value="Mao_N_sf"/>
</dbReference>
<dbReference type="InterPro" id="IPR012854">
    <property type="entry name" value="Cu_amine_oxidase-like_N"/>
</dbReference>
<organism evidence="3 4">
    <name type="scientific">Paenibacillus naphthalenovorans</name>
    <dbReference type="NCBI Taxonomy" id="162209"/>
    <lineage>
        <taxon>Bacteria</taxon>
        <taxon>Bacillati</taxon>
        <taxon>Bacillota</taxon>
        <taxon>Bacilli</taxon>
        <taxon>Bacillales</taxon>
        <taxon>Paenibacillaceae</taxon>
        <taxon>Paenibacillus</taxon>
    </lineage>
</organism>
<dbReference type="Gene3D" id="1.25.40.20">
    <property type="entry name" value="Ankyrin repeat-containing domain"/>
    <property type="match status" value="1"/>
</dbReference>
<reference evidence="4" key="1">
    <citation type="submission" date="2015-12" db="EMBL/GenBank/DDBJ databases">
        <title>Complete genome sequences of two moderately thermophilic Paenibacillus species.</title>
        <authorList>
            <person name="Butler R.III."/>
            <person name="Wang J."/>
            <person name="Stark B.C."/>
            <person name="Pombert J.-F."/>
        </authorList>
    </citation>
    <scope>NUCLEOTIDE SEQUENCE [LARGE SCALE GENOMIC DNA]</scope>
    <source>
        <strain evidence="4">32O-Y</strain>
    </source>
</reference>
<dbReference type="PATRIC" id="fig|162209.4.peg.2062"/>
<proteinExistence type="predicted"/>
<dbReference type="KEGG" id="pnp:IJ22_19470"/>
<feature type="signal peptide" evidence="1">
    <location>
        <begin position="1"/>
        <end position="22"/>
    </location>
</feature>